<gene>
    <name evidence="1" type="ORF">EYF80_043265</name>
</gene>
<sequence>MKETGIVPGHADDAIRLVQQNVGQHAPVAVHHDHLSICSTKQHLERIERDKSITVGDESLGAIMGPGVSQLANCRKEDTLRHGLLQCCCGRHCSPGLLLGDWELTRAEKTTSKDSVGLQWSQQK</sequence>
<dbReference type="Proteomes" id="UP000314294">
    <property type="component" value="Unassembled WGS sequence"/>
</dbReference>
<evidence type="ECO:0000313" key="2">
    <source>
        <dbReference type="Proteomes" id="UP000314294"/>
    </source>
</evidence>
<comment type="caution">
    <text evidence="1">The sequence shown here is derived from an EMBL/GenBank/DDBJ whole genome shotgun (WGS) entry which is preliminary data.</text>
</comment>
<organism evidence="1 2">
    <name type="scientific">Liparis tanakae</name>
    <name type="common">Tanaka's snailfish</name>
    <dbReference type="NCBI Taxonomy" id="230148"/>
    <lineage>
        <taxon>Eukaryota</taxon>
        <taxon>Metazoa</taxon>
        <taxon>Chordata</taxon>
        <taxon>Craniata</taxon>
        <taxon>Vertebrata</taxon>
        <taxon>Euteleostomi</taxon>
        <taxon>Actinopterygii</taxon>
        <taxon>Neopterygii</taxon>
        <taxon>Teleostei</taxon>
        <taxon>Neoteleostei</taxon>
        <taxon>Acanthomorphata</taxon>
        <taxon>Eupercaria</taxon>
        <taxon>Perciformes</taxon>
        <taxon>Cottioidei</taxon>
        <taxon>Cottales</taxon>
        <taxon>Liparidae</taxon>
        <taxon>Liparis</taxon>
    </lineage>
</organism>
<reference evidence="1 2" key="1">
    <citation type="submission" date="2019-03" db="EMBL/GenBank/DDBJ databases">
        <title>First draft genome of Liparis tanakae, snailfish: a comprehensive survey of snailfish specific genes.</title>
        <authorList>
            <person name="Kim W."/>
            <person name="Song I."/>
            <person name="Jeong J.-H."/>
            <person name="Kim D."/>
            <person name="Kim S."/>
            <person name="Ryu S."/>
            <person name="Song J.Y."/>
            <person name="Lee S.K."/>
        </authorList>
    </citation>
    <scope>NUCLEOTIDE SEQUENCE [LARGE SCALE GENOMIC DNA]</scope>
    <source>
        <tissue evidence="1">Muscle</tissue>
    </source>
</reference>
<name>A0A4Z2G0W8_9TELE</name>
<protein>
    <submittedName>
        <fullName evidence="1">Uncharacterized protein</fullName>
    </submittedName>
</protein>
<dbReference type="EMBL" id="SRLO01000784">
    <property type="protein sequence ID" value="TNN46543.1"/>
    <property type="molecule type" value="Genomic_DNA"/>
</dbReference>
<evidence type="ECO:0000313" key="1">
    <source>
        <dbReference type="EMBL" id="TNN46543.1"/>
    </source>
</evidence>
<accession>A0A4Z2G0W8</accession>
<dbReference type="AlphaFoldDB" id="A0A4Z2G0W8"/>
<keyword evidence="2" id="KW-1185">Reference proteome</keyword>
<proteinExistence type="predicted"/>